<name>A0AAQ6ALH3_AMPOC</name>
<sequence>RYAMLTSPAAGGMTIIQKRKRTYLKAVLDEGLGVEKALKKHLPTAQPRQDDGEAAGRLAKYVTSPARLYFKGL</sequence>
<evidence type="ECO:0000313" key="2">
    <source>
        <dbReference type="Proteomes" id="UP001501940"/>
    </source>
</evidence>
<reference evidence="1" key="3">
    <citation type="submission" date="2025-09" db="UniProtKB">
        <authorList>
            <consortium name="Ensembl"/>
        </authorList>
    </citation>
    <scope>IDENTIFICATION</scope>
</reference>
<dbReference type="Proteomes" id="UP001501940">
    <property type="component" value="Chromosome 7"/>
</dbReference>
<reference evidence="1" key="2">
    <citation type="submission" date="2025-08" db="UniProtKB">
        <authorList>
            <consortium name="Ensembl"/>
        </authorList>
    </citation>
    <scope>IDENTIFICATION</scope>
</reference>
<reference evidence="1 2" key="1">
    <citation type="submission" date="2022-01" db="EMBL/GenBank/DDBJ databases">
        <title>A chromosome-scale genome assembly of the false clownfish, Amphiprion ocellaris.</title>
        <authorList>
            <person name="Ryu T."/>
        </authorList>
    </citation>
    <scope>NUCLEOTIDE SEQUENCE [LARGE SCALE GENOMIC DNA]</scope>
</reference>
<dbReference type="Ensembl" id="ENSAOCT00000035788.1">
    <property type="protein sequence ID" value="ENSAOCP00000078017.1"/>
    <property type="gene ID" value="ENSAOCG00000029046.1"/>
</dbReference>
<keyword evidence="2" id="KW-1185">Reference proteome</keyword>
<dbReference type="AlphaFoldDB" id="A0AAQ6ALH3"/>
<proteinExistence type="predicted"/>
<organism evidence="1 2">
    <name type="scientific">Amphiprion ocellaris</name>
    <name type="common">Clown anemonefish</name>
    <dbReference type="NCBI Taxonomy" id="80972"/>
    <lineage>
        <taxon>Eukaryota</taxon>
        <taxon>Metazoa</taxon>
        <taxon>Chordata</taxon>
        <taxon>Craniata</taxon>
        <taxon>Vertebrata</taxon>
        <taxon>Euteleostomi</taxon>
        <taxon>Actinopterygii</taxon>
        <taxon>Neopterygii</taxon>
        <taxon>Teleostei</taxon>
        <taxon>Neoteleostei</taxon>
        <taxon>Acanthomorphata</taxon>
        <taxon>Ovalentaria</taxon>
        <taxon>Pomacentridae</taxon>
        <taxon>Amphiprion</taxon>
    </lineage>
</organism>
<evidence type="ECO:0000313" key="1">
    <source>
        <dbReference type="Ensembl" id="ENSAOCP00000078017.1"/>
    </source>
</evidence>
<accession>A0AAQ6ALH3</accession>
<protein>
    <submittedName>
        <fullName evidence="1">Uncharacterized protein</fullName>
    </submittedName>
</protein>